<dbReference type="EC" id="2.7.11.1" evidence="1"/>
<evidence type="ECO:0000313" key="1">
    <source>
        <dbReference type="EMBL" id="MBB5341057.1"/>
    </source>
</evidence>
<gene>
    <name evidence="1" type="ORF">HDF13_003390</name>
</gene>
<keyword evidence="1" id="KW-0808">Transferase</keyword>
<keyword evidence="1" id="KW-0418">Kinase</keyword>
<protein>
    <submittedName>
        <fullName evidence="1">Serine/threonine-protein kinase</fullName>
        <ecNumber evidence="1">2.7.11.1</ecNumber>
    </submittedName>
</protein>
<sequence length="395" mass="42822">MSGASRSDGRREASTPGDEEACRLESIAWLPGTRVGAYEIVDVLGDGGMGKVFRVRHLISDRTEAMKVLLAASSASQEMLDRFTREIRVLATLNHPNIAVLHTAFHHEEQLVMIMEYVEGMDLRRALAAGITLDQAVAYIRQLLTALEYAHSRGVIHQDIKPSNIMVTPGGQVKVLDFGLALAAPEARLTMTGALVGSMHYIAPEQLSGEGHDARSDLYAVGVKLYEMVTGKLPIEGTNYAQVIGGLLQYSPISPSRINPLIPAEFSAVVMKALAKEKRERWQTAREFLAALDASQLGQASQIRVFASPTSTLTGAAEGAIAESSKYEPDQLSEIMLKLAHYVGPIASVLVKRASSSANDLQALVEQVAQEIEEADARRRFLSSVGGRFRKSGLL</sequence>
<comment type="caution">
    <text evidence="1">The sequence shown here is derived from an EMBL/GenBank/DDBJ whole genome shotgun (WGS) entry which is preliminary data.</text>
</comment>
<dbReference type="EMBL" id="JACHEA010000001">
    <property type="protein sequence ID" value="MBB5341057.1"/>
    <property type="molecule type" value="Genomic_DNA"/>
</dbReference>
<keyword evidence="2" id="KW-1185">Reference proteome</keyword>
<reference evidence="1" key="1">
    <citation type="submission" date="2020-08" db="EMBL/GenBank/DDBJ databases">
        <title>Genomic Encyclopedia of Type Strains, Phase IV (KMG-V): Genome sequencing to study the core and pangenomes of soil and plant-associated prokaryotes.</title>
        <authorList>
            <person name="Whitman W."/>
        </authorList>
    </citation>
    <scope>NUCLEOTIDE SEQUENCE</scope>
    <source>
        <strain evidence="1">M8UP15</strain>
    </source>
</reference>
<name>A0ACC5P2K2_9BACT</name>
<accession>A0ACC5P2K2</accession>
<evidence type="ECO:0000313" key="2">
    <source>
        <dbReference type="Proteomes" id="UP000569005"/>
    </source>
</evidence>
<organism evidence="1 2">
    <name type="scientific">Tunturiibacter gelidiferens</name>
    <dbReference type="NCBI Taxonomy" id="3069689"/>
    <lineage>
        <taxon>Bacteria</taxon>
        <taxon>Pseudomonadati</taxon>
        <taxon>Acidobacteriota</taxon>
        <taxon>Terriglobia</taxon>
        <taxon>Terriglobales</taxon>
        <taxon>Acidobacteriaceae</taxon>
        <taxon>Tunturiibacter</taxon>
    </lineage>
</organism>
<proteinExistence type="predicted"/>
<dbReference type="Proteomes" id="UP000569005">
    <property type="component" value="Unassembled WGS sequence"/>
</dbReference>